<protein>
    <submittedName>
        <fullName evidence="1">TniB family NTP-binding protein</fullName>
    </submittedName>
</protein>
<dbReference type="InterPro" id="IPR027417">
    <property type="entry name" value="P-loop_NTPase"/>
</dbReference>
<dbReference type="SUPFAM" id="SSF52540">
    <property type="entry name" value="P-loop containing nucleoside triphosphate hydrolases"/>
    <property type="match status" value="1"/>
</dbReference>
<reference evidence="2" key="1">
    <citation type="journal article" date="2019" name="Int. J. Syst. Evol. Microbiol.">
        <title>The Global Catalogue of Microorganisms (GCM) 10K type strain sequencing project: providing services to taxonomists for standard genome sequencing and annotation.</title>
        <authorList>
            <consortium name="The Broad Institute Genomics Platform"/>
            <consortium name="The Broad Institute Genome Sequencing Center for Infectious Disease"/>
            <person name="Wu L."/>
            <person name="Ma J."/>
        </authorList>
    </citation>
    <scope>NUCLEOTIDE SEQUENCE [LARGE SCALE GENOMIC DNA]</scope>
    <source>
        <strain evidence="2">KCTC 62192</strain>
    </source>
</reference>
<organism evidence="1 2">
    <name type="scientific">Acidimangrovimonas pyrenivorans</name>
    <dbReference type="NCBI Taxonomy" id="2030798"/>
    <lineage>
        <taxon>Bacteria</taxon>
        <taxon>Pseudomonadati</taxon>
        <taxon>Pseudomonadota</taxon>
        <taxon>Alphaproteobacteria</taxon>
        <taxon>Rhodobacterales</taxon>
        <taxon>Paracoccaceae</taxon>
        <taxon>Acidimangrovimonas</taxon>
    </lineage>
</organism>
<evidence type="ECO:0000313" key="2">
    <source>
        <dbReference type="Proteomes" id="UP001595443"/>
    </source>
</evidence>
<sequence>MTITLNPSKVVQELRGFHVETERDRDFRKQLNRILIVEDDGTGNPSCVPAKYTADLETRGVLVIEPSGGGKTTAIRRVLEGTAALGINPDTQMPRYLQIQVPSPATLKSVGLAILDATGMSGVKEKTPVWEIWDMVRHRLKLLGIVVLWLDEAQDLILAKSIQETENAIRMLKSIMQGENGVVLVLSGTQQLAQMANLDPQVSRRFTKIVPRALEMGADEEGLESLIGSYCEAAGLAPKVSDDLASRLIRGSRQRFGRAVETIVNAIECALLDEDSSLTDAHFSEAWAMQEGCEIVDNIFDTPDWLSVPLDVAAEEFEDARVRRQKKKLEKA</sequence>
<name>A0ABV7ALV8_9RHOB</name>
<dbReference type="RefSeq" id="WP_377834954.1">
    <property type="nucleotide sequence ID" value="NZ_JBHRSK010000017.1"/>
</dbReference>
<gene>
    <name evidence="1" type="ORF">ACFOES_19010</name>
</gene>
<keyword evidence="2" id="KW-1185">Reference proteome</keyword>
<comment type="caution">
    <text evidence="1">The sequence shown here is derived from an EMBL/GenBank/DDBJ whole genome shotgun (WGS) entry which is preliminary data.</text>
</comment>
<dbReference type="EMBL" id="JBHRSK010000017">
    <property type="protein sequence ID" value="MFC2970194.1"/>
    <property type="molecule type" value="Genomic_DNA"/>
</dbReference>
<accession>A0ABV7ALV8</accession>
<dbReference type="Proteomes" id="UP001595443">
    <property type="component" value="Unassembled WGS sequence"/>
</dbReference>
<dbReference type="InterPro" id="IPR008868">
    <property type="entry name" value="TniB"/>
</dbReference>
<evidence type="ECO:0000313" key="1">
    <source>
        <dbReference type="EMBL" id="MFC2970194.1"/>
    </source>
</evidence>
<proteinExistence type="predicted"/>
<dbReference type="Pfam" id="PF05621">
    <property type="entry name" value="TniB"/>
    <property type="match status" value="1"/>
</dbReference>
<dbReference type="Gene3D" id="3.40.50.300">
    <property type="entry name" value="P-loop containing nucleotide triphosphate hydrolases"/>
    <property type="match status" value="1"/>
</dbReference>